<reference evidence="11 12" key="1">
    <citation type="journal article" date="2020" name="ISME J.">
        <title>Comparative genomics reveals insights into cyanobacterial evolution and habitat adaptation.</title>
        <authorList>
            <person name="Chen M.Y."/>
            <person name="Teng W.K."/>
            <person name="Zhao L."/>
            <person name="Hu C.X."/>
            <person name="Zhou Y.K."/>
            <person name="Han B.P."/>
            <person name="Song L.R."/>
            <person name="Shu W.S."/>
        </authorList>
    </citation>
    <scope>NUCLEOTIDE SEQUENCE [LARGE SCALE GENOMIC DNA]</scope>
    <source>
        <strain evidence="11 12">FACHB-1050</strain>
    </source>
</reference>
<feature type="transmembrane region" description="Helical" evidence="9">
    <location>
        <begin position="79"/>
        <end position="98"/>
    </location>
</feature>
<evidence type="ECO:0000313" key="12">
    <source>
        <dbReference type="Proteomes" id="UP000618445"/>
    </source>
</evidence>
<keyword evidence="4 9" id="KW-1003">Cell membrane</keyword>
<evidence type="ECO:0000256" key="9">
    <source>
        <dbReference type="RuleBase" id="RU361157"/>
    </source>
</evidence>
<keyword evidence="12" id="KW-1185">Reference proteome</keyword>
<feature type="transmembrane region" description="Helical" evidence="9">
    <location>
        <begin position="188"/>
        <end position="210"/>
    </location>
</feature>
<feature type="transmembrane region" description="Helical" evidence="9">
    <location>
        <begin position="119"/>
        <end position="147"/>
    </location>
</feature>
<dbReference type="RefSeq" id="WP_190578254.1">
    <property type="nucleotide sequence ID" value="NZ_CAWPQU010000007.1"/>
</dbReference>
<evidence type="ECO:0000259" key="10">
    <source>
        <dbReference type="PROSITE" id="PS51012"/>
    </source>
</evidence>
<keyword evidence="8 9" id="KW-0472">Membrane</keyword>
<evidence type="ECO:0000256" key="4">
    <source>
        <dbReference type="ARBA" id="ARBA00022475"/>
    </source>
</evidence>
<dbReference type="Pfam" id="PF01061">
    <property type="entry name" value="ABC2_membrane"/>
    <property type="match status" value="1"/>
</dbReference>
<comment type="caution">
    <text evidence="11">The sequence shown here is derived from an EMBL/GenBank/DDBJ whole genome shotgun (WGS) entry which is preliminary data.</text>
</comment>
<evidence type="ECO:0000256" key="6">
    <source>
        <dbReference type="ARBA" id="ARBA00022692"/>
    </source>
</evidence>
<evidence type="ECO:0000256" key="7">
    <source>
        <dbReference type="ARBA" id="ARBA00022989"/>
    </source>
</evidence>
<evidence type="ECO:0000256" key="1">
    <source>
        <dbReference type="ARBA" id="ARBA00004429"/>
    </source>
</evidence>
<dbReference type="PROSITE" id="PS51012">
    <property type="entry name" value="ABC_TM2"/>
    <property type="match status" value="1"/>
</dbReference>
<keyword evidence="6 9" id="KW-0812">Transmembrane</keyword>
<evidence type="ECO:0000313" key="11">
    <source>
        <dbReference type="EMBL" id="MBD2317407.1"/>
    </source>
</evidence>
<feature type="transmembrane region" description="Helical" evidence="9">
    <location>
        <begin position="216"/>
        <end position="234"/>
    </location>
</feature>
<evidence type="ECO:0000256" key="2">
    <source>
        <dbReference type="ARBA" id="ARBA00007783"/>
    </source>
</evidence>
<feature type="transmembrane region" description="Helical" evidence="9">
    <location>
        <begin position="153"/>
        <end position="176"/>
    </location>
</feature>
<keyword evidence="7 9" id="KW-1133">Transmembrane helix</keyword>
<organism evidence="11 12">
    <name type="scientific">Phormidium tenue FACHB-1050</name>
    <dbReference type="NCBI Taxonomy" id="2692857"/>
    <lineage>
        <taxon>Bacteria</taxon>
        <taxon>Bacillati</taxon>
        <taxon>Cyanobacteriota</taxon>
        <taxon>Cyanophyceae</taxon>
        <taxon>Oscillatoriophycideae</taxon>
        <taxon>Oscillatoriales</taxon>
        <taxon>Oscillatoriaceae</taxon>
        <taxon>Phormidium</taxon>
    </lineage>
</organism>
<feature type="domain" description="ABC transmembrane type-2" evidence="10">
    <location>
        <begin position="46"/>
        <end position="266"/>
    </location>
</feature>
<keyword evidence="3 9" id="KW-0813">Transport</keyword>
<feature type="transmembrane region" description="Helical" evidence="9">
    <location>
        <begin position="45"/>
        <end position="67"/>
    </location>
</feature>
<evidence type="ECO:0000256" key="8">
    <source>
        <dbReference type="ARBA" id="ARBA00023136"/>
    </source>
</evidence>
<dbReference type="PANTHER" id="PTHR30413:SF8">
    <property type="entry name" value="TRANSPORT PERMEASE PROTEIN"/>
    <property type="match status" value="1"/>
</dbReference>
<evidence type="ECO:0000256" key="5">
    <source>
        <dbReference type="ARBA" id="ARBA00022519"/>
    </source>
</evidence>
<feature type="transmembrane region" description="Helical" evidence="9">
    <location>
        <begin position="241"/>
        <end position="263"/>
    </location>
</feature>
<protein>
    <recommendedName>
        <fullName evidence="9">Transport permease protein</fullName>
    </recommendedName>
</protein>
<dbReference type="PANTHER" id="PTHR30413">
    <property type="entry name" value="INNER MEMBRANE TRANSPORT PERMEASE"/>
    <property type="match status" value="1"/>
</dbReference>
<keyword evidence="5" id="KW-0997">Cell inner membrane</keyword>
<comment type="subcellular location">
    <subcellularLocation>
        <location evidence="1">Cell inner membrane</location>
        <topology evidence="1">Multi-pass membrane protein</topology>
    </subcellularLocation>
    <subcellularLocation>
        <location evidence="9">Cell membrane</location>
        <topology evidence="9">Multi-pass membrane protein</topology>
    </subcellularLocation>
</comment>
<dbReference type="Proteomes" id="UP000618445">
    <property type="component" value="Unassembled WGS sequence"/>
</dbReference>
<dbReference type="InterPro" id="IPR047817">
    <property type="entry name" value="ABC2_TM_bact-type"/>
</dbReference>
<proteinExistence type="inferred from homology"/>
<dbReference type="EMBL" id="JACJQY010000015">
    <property type="protein sequence ID" value="MBD2317407.1"/>
    <property type="molecule type" value="Genomic_DNA"/>
</dbReference>
<comment type="similarity">
    <text evidence="2 9">Belongs to the ABC-2 integral membrane protein family.</text>
</comment>
<name>A0ABR8CAV9_9CYAN</name>
<evidence type="ECO:0000256" key="3">
    <source>
        <dbReference type="ARBA" id="ARBA00022448"/>
    </source>
</evidence>
<dbReference type="InterPro" id="IPR013525">
    <property type="entry name" value="ABC2_TM"/>
</dbReference>
<gene>
    <name evidence="11" type="ORF">H6G05_11195</name>
</gene>
<accession>A0ABR8CAV9</accession>
<dbReference type="PRINTS" id="PR00164">
    <property type="entry name" value="ABC2TRNSPORT"/>
</dbReference>
<sequence length="274" mass="31202">MTSKVTVIRSQNKSLGEGVREFWEYRELLYMLMLRRITVRYKQTVIGIAWVLIQPLVSMTIFSIIFGNLVKIPSDGVPYPIFVYSALVLWGLFSEGVTRSGSSLLTEAQLITKVYFPRLIIPLAAVGSAWIDFVVSLFLLLPLAFIYGMRPNWGLLLIPPVMIVTMVLATGIGMILASLNVRYRDFQYIIPFLIQVWLYASPVVYSVQIVPKRFLFWYYLNPMAGFLDVFRYAVTGQTTFSWLGFGWSVGCAIAVFSLGTWIFRSVEEGFADYI</sequence>
<dbReference type="InterPro" id="IPR000412">
    <property type="entry name" value="ABC_2_transport"/>
</dbReference>